<protein>
    <submittedName>
        <fullName evidence="2">Uncharacterized protein</fullName>
    </submittedName>
</protein>
<evidence type="ECO:0000256" key="1">
    <source>
        <dbReference type="SAM" id="Phobius"/>
    </source>
</evidence>
<dbReference type="AlphaFoldDB" id="A0A9X2IT60"/>
<feature type="transmembrane region" description="Helical" evidence="1">
    <location>
        <begin position="55"/>
        <end position="77"/>
    </location>
</feature>
<dbReference type="EMBL" id="JAMRYM010000034">
    <property type="protein sequence ID" value="MCM6762657.1"/>
    <property type="molecule type" value="Genomic_DNA"/>
</dbReference>
<keyword evidence="1" id="KW-1133">Transmembrane helix</keyword>
<keyword evidence="1" id="KW-0812">Transmembrane</keyword>
<proteinExistence type="predicted"/>
<organism evidence="2 3">
    <name type="scientific">Rathayibacter rubneri</name>
    <dbReference type="NCBI Taxonomy" id="2950106"/>
    <lineage>
        <taxon>Bacteria</taxon>
        <taxon>Bacillati</taxon>
        <taxon>Actinomycetota</taxon>
        <taxon>Actinomycetes</taxon>
        <taxon>Micrococcales</taxon>
        <taxon>Microbacteriaceae</taxon>
        <taxon>Rathayibacter</taxon>
    </lineage>
</organism>
<reference evidence="2" key="1">
    <citation type="submission" date="2022-06" db="EMBL/GenBank/DDBJ databases">
        <title>Whole genome shotgun sequencing (WGS) of Rathayibacter sp. ZW T2_19, isolated from stored onions (Allium cepa).</title>
        <authorList>
            <person name="Stoll D.A."/>
            <person name="Huch M."/>
        </authorList>
    </citation>
    <scope>NUCLEOTIDE SEQUENCE</scope>
    <source>
        <strain evidence="2">ZW T2_19</strain>
    </source>
</reference>
<evidence type="ECO:0000313" key="3">
    <source>
        <dbReference type="Proteomes" id="UP001155240"/>
    </source>
</evidence>
<accession>A0A9X2IT60</accession>
<dbReference type="Proteomes" id="UP001155240">
    <property type="component" value="Unassembled WGS sequence"/>
</dbReference>
<name>A0A9X2IT60_9MICO</name>
<dbReference type="RefSeq" id="WP_251945423.1">
    <property type="nucleotide sequence ID" value="NZ_JAMRYM010000034.1"/>
</dbReference>
<feature type="transmembrane region" description="Helical" evidence="1">
    <location>
        <begin position="16"/>
        <end position="43"/>
    </location>
</feature>
<evidence type="ECO:0000313" key="2">
    <source>
        <dbReference type="EMBL" id="MCM6762657.1"/>
    </source>
</evidence>
<gene>
    <name evidence="2" type="ORF">NB037_09545</name>
</gene>
<sequence length="118" mass="11869">MTPTAPAPRRRNLPGLIAFALAVILTISQIVQVCLTTIVPVLAYRGGLDATEIGAVFIVIGIAQLILAALTTILGVVGVSRRGAPKTLAAIALGAGANGVIVQLSALILPPLIGVSLS</sequence>
<comment type="caution">
    <text evidence="2">The sequence shown here is derived from an EMBL/GenBank/DDBJ whole genome shotgun (WGS) entry which is preliminary data.</text>
</comment>
<keyword evidence="1" id="KW-0472">Membrane</keyword>
<feature type="transmembrane region" description="Helical" evidence="1">
    <location>
        <begin position="89"/>
        <end position="113"/>
    </location>
</feature>
<keyword evidence="3" id="KW-1185">Reference proteome</keyword>